<geneLocation type="mitochondrion" evidence="1"/>
<keyword evidence="1" id="KW-0689">Ribosomal protein</keyword>
<dbReference type="Gene3D" id="1.10.287.1480">
    <property type="match status" value="1"/>
</dbReference>
<name>A0A8A6KRL0_9STRA</name>
<reference evidence="1" key="1">
    <citation type="submission" date="2020-12" db="EMBL/GenBank/DDBJ databases">
        <title>Complete mitochondrial genome of Rhizosolenia setigera (Coscinodiscophyceae, Bacillariophyta).</title>
        <authorList>
            <person name="Yao Y."/>
        </authorList>
    </citation>
    <scope>NUCLEOTIDE SEQUENCE</scope>
    <source>
        <strain evidence="1">CNS00456</strain>
    </source>
</reference>
<evidence type="ECO:0000313" key="1">
    <source>
        <dbReference type="EMBL" id="QTI82401.1"/>
    </source>
</evidence>
<accession>A0A8A6KRL0</accession>
<dbReference type="AlphaFoldDB" id="A0A8A6KRL0"/>
<organism evidence="1">
    <name type="scientific">Sundstroemia setigera</name>
    <dbReference type="NCBI Taxonomy" id="3005"/>
    <lineage>
        <taxon>Eukaryota</taxon>
        <taxon>Sar</taxon>
        <taxon>Stramenopiles</taxon>
        <taxon>Ochrophyta</taxon>
        <taxon>Bacillariophyta</taxon>
        <taxon>Coscinodiscophyceae</taxon>
        <taxon>Rhizosoleniophycidae</taxon>
        <taxon>Rhizosoleniales</taxon>
        <taxon>Rhizosoleniaceae</taxon>
        <taxon>Sundstroemia</taxon>
    </lineage>
</organism>
<dbReference type="RefSeq" id="YP_010241713.1">
    <property type="nucleotide sequence ID" value="NC_059919.1"/>
</dbReference>
<gene>
    <name evidence="1" type="primary">rps14</name>
</gene>
<sequence length="98" mass="11757">MKKLVIKDSLKRNLLKKSEININILKNLSLNNFLYNSLNLNSKFILNSYKNSYFKTNITHKCIETFNKSKINNRLKFSRFLLYKLCRLNLIYGIQKYT</sequence>
<dbReference type="GeneID" id="69240885"/>
<dbReference type="SUPFAM" id="SSF57716">
    <property type="entry name" value="Glucocorticoid receptor-like (DNA-binding domain)"/>
    <property type="match status" value="1"/>
</dbReference>
<dbReference type="EMBL" id="MW392567">
    <property type="protein sequence ID" value="QTI82401.1"/>
    <property type="molecule type" value="Genomic_DNA"/>
</dbReference>
<proteinExistence type="predicted"/>
<protein>
    <submittedName>
        <fullName evidence="1">Ribosomal protein S14</fullName>
    </submittedName>
</protein>
<keyword evidence="1" id="KW-0496">Mitochondrion</keyword>
<keyword evidence="1" id="KW-0687">Ribonucleoprotein</keyword>
<dbReference type="GO" id="GO:0005840">
    <property type="term" value="C:ribosome"/>
    <property type="evidence" value="ECO:0007669"/>
    <property type="project" value="UniProtKB-KW"/>
</dbReference>